<feature type="compositionally biased region" description="Basic residues" evidence="1">
    <location>
        <begin position="158"/>
        <end position="168"/>
    </location>
</feature>
<dbReference type="InterPro" id="IPR012337">
    <property type="entry name" value="RNaseH-like_sf"/>
</dbReference>
<dbReference type="EMBL" id="CAJVQB010015997">
    <property type="protein sequence ID" value="CAG8777818.1"/>
    <property type="molecule type" value="Genomic_DNA"/>
</dbReference>
<name>A0ABN7VJ75_GIGMA</name>
<dbReference type="SUPFAM" id="SSF53098">
    <property type="entry name" value="Ribonuclease H-like"/>
    <property type="match status" value="1"/>
</dbReference>
<dbReference type="Proteomes" id="UP000789901">
    <property type="component" value="Unassembled WGS sequence"/>
</dbReference>
<organism evidence="2 3">
    <name type="scientific">Gigaspora margarita</name>
    <dbReference type="NCBI Taxonomy" id="4874"/>
    <lineage>
        <taxon>Eukaryota</taxon>
        <taxon>Fungi</taxon>
        <taxon>Fungi incertae sedis</taxon>
        <taxon>Mucoromycota</taxon>
        <taxon>Glomeromycotina</taxon>
        <taxon>Glomeromycetes</taxon>
        <taxon>Diversisporales</taxon>
        <taxon>Gigasporaceae</taxon>
        <taxon>Gigaspora</taxon>
    </lineage>
</organism>
<gene>
    <name evidence="2" type="ORF">GMARGA_LOCUS19296</name>
</gene>
<proteinExistence type="predicted"/>
<evidence type="ECO:0000313" key="2">
    <source>
        <dbReference type="EMBL" id="CAG8777818.1"/>
    </source>
</evidence>
<sequence length="499" mass="58553">MYQRDGTLHTWPGLGLRNCEKHVLMLLSESERCDQPDSKYLKLINLTENEWQLLDSLILLLKPFYNATTVFSGSNYPIFNLIYPTMKLLIKKFEPSDGQSENDYADLLFGPREQISNQSQFIANKKNSSESDIEYEFETPSILEQIRKPLHASQGQKKNQRKAKKNTFKQHNDSRFKNCRLIEPLITSLELHNLVKAASYLSLQEYWEVSDKIRLILCSEEEYYQPLIEEISNDNFAKSSSISISNNFMPDLYSNEEPDSISKESEIDRYINKPNQKRKYYLLQTKNAIRSLLIEESIEISSNIKIHLINDLFWQNFKHLHNFLEPFVKFIYELEEDVPLLSAAFLKLYQLKTIIHNNYYVSTTVITESIRLVEQCWNDFLYNLVTIAAYKLDPQYYQVLEEFSEYIEKTVKELRNRGYLIEDNVVNLELNETNSFKKNNIDNLLSNSPLYINSIDYADKIDNMDINEHIDNLDSIDNMSNIDNIDNIDSINNMGNNEK</sequence>
<evidence type="ECO:0000313" key="3">
    <source>
        <dbReference type="Proteomes" id="UP000789901"/>
    </source>
</evidence>
<keyword evidence="3" id="KW-1185">Reference proteome</keyword>
<comment type="caution">
    <text evidence="2">The sequence shown here is derived from an EMBL/GenBank/DDBJ whole genome shotgun (WGS) entry which is preliminary data.</text>
</comment>
<feature type="region of interest" description="Disordered" evidence="1">
    <location>
        <begin position="150"/>
        <end position="169"/>
    </location>
</feature>
<evidence type="ECO:0000256" key="1">
    <source>
        <dbReference type="SAM" id="MobiDB-lite"/>
    </source>
</evidence>
<reference evidence="2 3" key="1">
    <citation type="submission" date="2021-06" db="EMBL/GenBank/DDBJ databases">
        <authorList>
            <person name="Kallberg Y."/>
            <person name="Tangrot J."/>
            <person name="Rosling A."/>
        </authorList>
    </citation>
    <scope>NUCLEOTIDE SEQUENCE [LARGE SCALE GENOMIC DNA]</scope>
    <source>
        <strain evidence="2 3">120-4 pot B 10/14</strain>
    </source>
</reference>
<protein>
    <submittedName>
        <fullName evidence="2">17571_t:CDS:1</fullName>
    </submittedName>
</protein>
<accession>A0ABN7VJ75</accession>